<accession>X1LMV8</accession>
<feature type="non-terminal residue" evidence="2">
    <location>
        <position position="1"/>
    </location>
</feature>
<sequence>SKAGIRGEVIWGIAERKDGSSLITICAPEGRSSRDIRDTIVHELAHVKTDMEHTGRWRETYKHYQLKYGLVASSREVLLLGVGAIVAFAVAGVFLVSRCGKAFIPAHSNP</sequence>
<reference evidence="2" key="1">
    <citation type="journal article" date="2014" name="Front. Microbiol.">
        <title>High frequency of phylogenetically diverse reductive dehalogenase-homologous genes in deep subseafloor sedimentary metagenomes.</title>
        <authorList>
            <person name="Kawai M."/>
            <person name="Futagami T."/>
            <person name="Toyoda A."/>
            <person name="Takaki Y."/>
            <person name="Nishi S."/>
            <person name="Hori S."/>
            <person name="Arai W."/>
            <person name="Tsubouchi T."/>
            <person name="Morono Y."/>
            <person name="Uchiyama I."/>
            <person name="Ito T."/>
            <person name="Fujiyama A."/>
            <person name="Inagaki F."/>
            <person name="Takami H."/>
        </authorList>
    </citation>
    <scope>NUCLEOTIDE SEQUENCE</scope>
    <source>
        <strain evidence="2">Expedition CK06-06</strain>
    </source>
</reference>
<protein>
    <recommendedName>
        <fullName evidence="3">WLM domain-containing protein</fullName>
    </recommendedName>
</protein>
<gene>
    <name evidence="2" type="ORF">S06H3_27397</name>
</gene>
<evidence type="ECO:0000313" key="2">
    <source>
        <dbReference type="EMBL" id="GAI20707.1"/>
    </source>
</evidence>
<feature type="transmembrane region" description="Helical" evidence="1">
    <location>
        <begin position="77"/>
        <end position="96"/>
    </location>
</feature>
<keyword evidence="1" id="KW-1133">Transmembrane helix</keyword>
<organism evidence="2">
    <name type="scientific">marine sediment metagenome</name>
    <dbReference type="NCBI Taxonomy" id="412755"/>
    <lineage>
        <taxon>unclassified sequences</taxon>
        <taxon>metagenomes</taxon>
        <taxon>ecological metagenomes</taxon>
    </lineage>
</organism>
<evidence type="ECO:0000256" key="1">
    <source>
        <dbReference type="SAM" id="Phobius"/>
    </source>
</evidence>
<keyword evidence="1" id="KW-0472">Membrane</keyword>
<dbReference type="AlphaFoldDB" id="X1LMV8"/>
<comment type="caution">
    <text evidence="2">The sequence shown here is derived from an EMBL/GenBank/DDBJ whole genome shotgun (WGS) entry which is preliminary data.</text>
</comment>
<evidence type="ECO:0008006" key="3">
    <source>
        <dbReference type="Google" id="ProtNLM"/>
    </source>
</evidence>
<dbReference type="EMBL" id="BARV01015892">
    <property type="protein sequence ID" value="GAI20707.1"/>
    <property type="molecule type" value="Genomic_DNA"/>
</dbReference>
<keyword evidence="1" id="KW-0812">Transmembrane</keyword>
<proteinExistence type="predicted"/>
<name>X1LMV8_9ZZZZ</name>